<feature type="compositionally biased region" description="Low complexity" evidence="6">
    <location>
        <begin position="77"/>
        <end position="127"/>
    </location>
</feature>
<dbReference type="InterPro" id="IPR011009">
    <property type="entry name" value="Kinase-like_dom_sf"/>
</dbReference>
<feature type="compositionally biased region" description="Low complexity" evidence="6">
    <location>
        <begin position="13"/>
        <end position="23"/>
    </location>
</feature>
<dbReference type="Pfam" id="PF00498">
    <property type="entry name" value="FHA"/>
    <property type="match status" value="1"/>
</dbReference>
<accession>A0ABM5F365</accession>
<feature type="compositionally biased region" description="Pro residues" evidence="6">
    <location>
        <begin position="1"/>
        <end position="12"/>
    </location>
</feature>
<evidence type="ECO:0000256" key="1">
    <source>
        <dbReference type="ARBA" id="ARBA00012513"/>
    </source>
</evidence>
<dbReference type="PANTHER" id="PTHR44167">
    <property type="entry name" value="OVARIAN-SPECIFIC SERINE/THREONINE-PROTEIN KINASE LOK-RELATED"/>
    <property type="match status" value="1"/>
</dbReference>
<keyword evidence="3 10" id="KW-0418">Kinase</keyword>
<dbReference type="Gene3D" id="3.30.200.20">
    <property type="entry name" value="Phosphorylase Kinase, domain 1"/>
    <property type="match status" value="1"/>
</dbReference>
<dbReference type="Proteomes" id="UP001652642">
    <property type="component" value="Chromosome 14"/>
</dbReference>
<feature type="region of interest" description="Disordered" evidence="6">
    <location>
        <begin position="711"/>
        <end position="751"/>
    </location>
</feature>
<dbReference type="RefSeq" id="XP_072839844.1">
    <property type="nucleotide sequence ID" value="XM_072983743.1"/>
</dbReference>
<evidence type="ECO:0000259" key="7">
    <source>
        <dbReference type="PROSITE" id="PS50006"/>
    </source>
</evidence>
<feature type="compositionally biased region" description="Gly residues" evidence="6">
    <location>
        <begin position="148"/>
        <end position="160"/>
    </location>
</feature>
<dbReference type="SMART" id="SM00240">
    <property type="entry name" value="FHA"/>
    <property type="match status" value="1"/>
</dbReference>
<keyword evidence="9" id="KW-1185">Reference proteome</keyword>
<name>A0ABM5F365_9SAUR</name>
<feature type="compositionally biased region" description="Gly residues" evidence="6">
    <location>
        <begin position="26"/>
        <end position="42"/>
    </location>
</feature>
<evidence type="ECO:0000256" key="2">
    <source>
        <dbReference type="ARBA" id="ARBA00022527"/>
    </source>
</evidence>
<evidence type="ECO:0000256" key="5">
    <source>
        <dbReference type="ARBA" id="ARBA00048679"/>
    </source>
</evidence>
<gene>
    <name evidence="10" type="primary">CHEK2</name>
</gene>
<dbReference type="Gene3D" id="1.10.510.10">
    <property type="entry name" value="Transferase(Phosphotransferase) domain 1"/>
    <property type="match status" value="1"/>
</dbReference>
<dbReference type="PROSITE" id="PS00108">
    <property type="entry name" value="PROTEIN_KINASE_ST"/>
    <property type="match status" value="1"/>
</dbReference>
<dbReference type="CDD" id="cd22666">
    <property type="entry name" value="FHA_CHK2"/>
    <property type="match status" value="1"/>
</dbReference>
<dbReference type="Gene3D" id="2.60.200.20">
    <property type="match status" value="1"/>
</dbReference>
<dbReference type="GeneID" id="110083425"/>
<reference evidence="10" key="1">
    <citation type="submission" date="2025-08" db="UniProtKB">
        <authorList>
            <consortium name="RefSeq"/>
        </authorList>
    </citation>
    <scope>IDENTIFICATION</scope>
</reference>
<feature type="domain" description="FHA" evidence="7">
    <location>
        <begin position="321"/>
        <end position="383"/>
    </location>
</feature>
<dbReference type="InterPro" id="IPR008984">
    <property type="entry name" value="SMAD_FHA_dom_sf"/>
</dbReference>
<comment type="catalytic activity">
    <reaction evidence="4">
        <text>L-threonyl-[protein] + ATP = O-phospho-L-threonyl-[protein] + ADP + H(+)</text>
        <dbReference type="Rhea" id="RHEA:46608"/>
        <dbReference type="Rhea" id="RHEA-COMP:11060"/>
        <dbReference type="Rhea" id="RHEA-COMP:11605"/>
        <dbReference type="ChEBI" id="CHEBI:15378"/>
        <dbReference type="ChEBI" id="CHEBI:30013"/>
        <dbReference type="ChEBI" id="CHEBI:30616"/>
        <dbReference type="ChEBI" id="CHEBI:61977"/>
        <dbReference type="ChEBI" id="CHEBI:456216"/>
        <dbReference type="EC" id="2.7.11.1"/>
    </reaction>
</comment>
<feature type="compositionally biased region" description="Low complexity" evidence="6">
    <location>
        <begin position="244"/>
        <end position="274"/>
    </location>
</feature>
<protein>
    <recommendedName>
        <fullName evidence="1">non-specific serine/threonine protein kinase</fullName>
        <ecNumber evidence="1">2.7.11.1</ecNumber>
    </recommendedName>
</protein>
<evidence type="ECO:0000256" key="6">
    <source>
        <dbReference type="SAM" id="MobiDB-lite"/>
    </source>
</evidence>
<feature type="compositionally biased region" description="Gly residues" evidence="6">
    <location>
        <begin position="232"/>
        <end position="243"/>
    </location>
</feature>
<proteinExistence type="predicted"/>
<feature type="compositionally biased region" description="Low complexity" evidence="6">
    <location>
        <begin position="214"/>
        <end position="231"/>
    </location>
</feature>
<dbReference type="Pfam" id="PF00069">
    <property type="entry name" value="Pkinase"/>
    <property type="match status" value="1"/>
</dbReference>
<feature type="domain" description="Protein kinase" evidence="8">
    <location>
        <begin position="429"/>
        <end position="696"/>
    </location>
</feature>
<evidence type="ECO:0000256" key="3">
    <source>
        <dbReference type="ARBA" id="ARBA00022777"/>
    </source>
</evidence>
<dbReference type="SUPFAM" id="SSF49879">
    <property type="entry name" value="SMAD/FHA domain"/>
    <property type="match status" value="1"/>
</dbReference>
<dbReference type="InterPro" id="IPR000719">
    <property type="entry name" value="Prot_kinase_dom"/>
</dbReference>
<keyword evidence="3 10" id="KW-0808">Transferase</keyword>
<dbReference type="InterPro" id="IPR000253">
    <property type="entry name" value="FHA_dom"/>
</dbReference>
<dbReference type="PANTHER" id="PTHR44167:SF24">
    <property type="entry name" value="SERINE_THREONINE-PROTEIN KINASE CHK2"/>
    <property type="match status" value="1"/>
</dbReference>
<sequence>MQRCRLPPPSSPPQSGLPLPLSLTIPGGGRSPRGAPAAGGRGRPGRSGPEGPPAGGPARSSSSRVRRRRPEPGGEPAGEAEAPAAKTPAAAAAARAALPAAPSPARTTTPGRPLAPRQALLLLLLLPPRRRGPPPGADWLPGPRARQGGAGRPGTGGRGAVGRALPVRSLQLAGGPPCGVVVRPRRTDEQSRRRGASSEAPMSRRQPEEEEAAAEATKAMEGASSQAQPQEEGGGGSGGGGVSGRAPSGGPSQSSSSSSSSSSSGTLSSLETLPTQELLPAIAEEEEEEEEPGEGGPPRPWGRLFGLARGFPNLDCVKSEYWFGRDTHCDYSFLRNNGGDADLYKQYSKKHFRIFRESGPGSCSVTYIEDQSANGTFINGKLVGKGKKLPMPHVAEIALSLPHNKTLLFSDLSVDHRQLEYPKQLTEKYIISKTLGTGACGEVKLAFERETCNKVAIKIINKKKCMADVLPENQDKPFNVETEVEILKKIDHPCLIKIKDFFEGEDFYIVLELMEGGELFYKVLRPAKLSEATCKLYFYQMLLAVQYLHEHGIIHRDLKLENVLLSSHEEKCLIKITDFGQSKILGETSFMKTLCGTPDYLAPEVQNFAGTGGYGRSVDCWSLGVILFVCLSGYPPFTDKHPRLSLREQIATGEYYYCEEIWKHVSKEAFDLVKKLLVVDPDKRLKIEEALEHPWLQDETMKHTFQQLVSQAGESAMPAEEAPTLPATSRKRHRAEQEQQPGPSKIARLKQ</sequence>
<evidence type="ECO:0000256" key="4">
    <source>
        <dbReference type="ARBA" id="ARBA00047899"/>
    </source>
</evidence>
<dbReference type="EC" id="2.7.11.1" evidence="1"/>
<dbReference type="PROSITE" id="PS50011">
    <property type="entry name" value="PROTEIN_KINASE_DOM"/>
    <property type="match status" value="1"/>
</dbReference>
<dbReference type="InterPro" id="IPR008271">
    <property type="entry name" value="Ser/Thr_kinase_AS"/>
</dbReference>
<organism evidence="9 10">
    <name type="scientific">Pogona vitticeps</name>
    <name type="common">central bearded dragon</name>
    <dbReference type="NCBI Taxonomy" id="103695"/>
    <lineage>
        <taxon>Eukaryota</taxon>
        <taxon>Metazoa</taxon>
        <taxon>Chordata</taxon>
        <taxon>Craniata</taxon>
        <taxon>Vertebrata</taxon>
        <taxon>Euteleostomi</taxon>
        <taxon>Lepidosauria</taxon>
        <taxon>Squamata</taxon>
        <taxon>Bifurcata</taxon>
        <taxon>Unidentata</taxon>
        <taxon>Episquamata</taxon>
        <taxon>Toxicofera</taxon>
        <taxon>Iguania</taxon>
        <taxon>Acrodonta</taxon>
        <taxon>Agamidae</taxon>
        <taxon>Amphibolurinae</taxon>
        <taxon>Pogona</taxon>
    </lineage>
</organism>
<dbReference type="PROSITE" id="PS50006">
    <property type="entry name" value="FHA_DOMAIN"/>
    <property type="match status" value="1"/>
</dbReference>
<evidence type="ECO:0000313" key="10">
    <source>
        <dbReference type="RefSeq" id="XP_072839844.1"/>
    </source>
</evidence>
<dbReference type="CDD" id="cd14084">
    <property type="entry name" value="STKc_Chk2"/>
    <property type="match status" value="1"/>
</dbReference>
<comment type="catalytic activity">
    <reaction evidence="5">
        <text>L-seryl-[protein] + ATP = O-phospho-L-seryl-[protein] + ADP + H(+)</text>
        <dbReference type="Rhea" id="RHEA:17989"/>
        <dbReference type="Rhea" id="RHEA-COMP:9863"/>
        <dbReference type="Rhea" id="RHEA-COMP:11604"/>
        <dbReference type="ChEBI" id="CHEBI:15378"/>
        <dbReference type="ChEBI" id="CHEBI:29999"/>
        <dbReference type="ChEBI" id="CHEBI:30616"/>
        <dbReference type="ChEBI" id="CHEBI:83421"/>
        <dbReference type="ChEBI" id="CHEBI:456216"/>
        <dbReference type="EC" id="2.7.11.1"/>
    </reaction>
</comment>
<evidence type="ECO:0000313" key="9">
    <source>
        <dbReference type="Proteomes" id="UP001652642"/>
    </source>
</evidence>
<dbReference type="GO" id="GO:0016301">
    <property type="term" value="F:kinase activity"/>
    <property type="evidence" value="ECO:0007669"/>
    <property type="project" value="UniProtKB-KW"/>
</dbReference>
<dbReference type="SUPFAM" id="SSF56112">
    <property type="entry name" value="Protein kinase-like (PK-like)"/>
    <property type="match status" value="1"/>
</dbReference>
<feature type="region of interest" description="Disordered" evidence="6">
    <location>
        <begin position="1"/>
        <end position="274"/>
    </location>
</feature>
<evidence type="ECO:0000259" key="8">
    <source>
        <dbReference type="PROSITE" id="PS50011"/>
    </source>
</evidence>
<keyword evidence="2" id="KW-0723">Serine/threonine-protein kinase</keyword>
<dbReference type="SMART" id="SM00220">
    <property type="entry name" value="S_TKc"/>
    <property type="match status" value="1"/>
</dbReference>